<dbReference type="InterPro" id="IPR050271">
    <property type="entry name" value="UDP-glycosyltransferase"/>
</dbReference>
<comment type="similarity">
    <text evidence="1 4">Belongs to the UDP-glycosyltransferase family.</text>
</comment>
<keyword evidence="5" id="KW-0812">Transmembrane</keyword>
<keyword evidence="5" id="KW-0732">Signal</keyword>
<dbReference type="Pfam" id="PF00201">
    <property type="entry name" value="UDPGT"/>
    <property type="match status" value="1"/>
</dbReference>
<dbReference type="Gene3D" id="3.40.50.2000">
    <property type="entry name" value="Glycogen Phosphorylase B"/>
    <property type="match status" value="2"/>
</dbReference>
<feature type="signal peptide" evidence="5">
    <location>
        <begin position="1"/>
        <end position="17"/>
    </location>
</feature>
<comment type="subcellular location">
    <subcellularLocation>
        <location evidence="5">Membrane</location>
        <topology evidence="5">Single-pass membrane protein</topology>
    </subcellularLocation>
</comment>
<organism evidence="6 7">
    <name type="scientific">Loxostege sticticalis</name>
    <name type="common">Beet webworm moth</name>
    <dbReference type="NCBI Taxonomy" id="481309"/>
    <lineage>
        <taxon>Eukaryota</taxon>
        <taxon>Metazoa</taxon>
        <taxon>Ecdysozoa</taxon>
        <taxon>Arthropoda</taxon>
        <taxon>Hexapoda</taxon>
        <taxon>Insecta</taxon>
        <taxon>Pterygota</taxon>
        <taxon>Neoptera</taxon>
        <taxon>Endopterygota</taxon>
        <taxon>Lepidoptera</taxon>
        <taxon>Glossata</taxon>
        <taxon>Ditrysia</taxon>
        <taxon>Pyraloidea</taxon>
        <taxon>Crambidae</taxon>
        <taxon>Pyraustinae</taxon>
        <taxon>Loxostege</taxon>
    </lineage>
</organism>
<dbReference type="InterPro" id="IPR002213">
    <property type="entry name" value="UDP_glucos_trans"/>
</dbReference>
<dbReference type="GO" id="GO:0015020">
    <property type="term" value="F:glucuronosyltransferase activity"/>
    <property type="evidence" value="ECO:0007669"/>
    <property type="project" value="UniProtKB-EC"/>
</dbReference>
<feature type="transmembrane region" description="Helical" evidence="5">
    <location>
        <begin position="479"/>
        <end position="502"/>
    </location>
</feature>
<evidence type="ECO:0000256" key="1">
    <source>
        <dbReference type="ARBA" id="ARBA00009995"/>
    </source>
</evidence>
<evidence type="ECO:0000256" key="4">
    <source>
        <dbReference type="RuleBase" id="RU003718"/>
    </source>
</evidence>
<evidence type="ECO:0000256" key="2">
    <source>
        <dbReference type="ARBA" id="ARBA00022676"/>
    </source>
</evidence>
<dbReference type="EMBL" id="JBEDNZ010000021">
    <property type="protein sequence ID" value="KAL0818828.1"/>
    <property type="molecule type" value="Genomic_DNA"/>
</dbReference>
<dbReference type="AlphaFoldDB" id="A0ABD0SIE7"/>
<evidence type="ECO:0000313" key="7">
    <source>
        <dbReference type="Proteomes" id="UP001549921"/>
    </source>
</evidence>
<dbReference type="SUPFAM" id="SSF53756">
    <property type="entry name" value="UDP-Glycosyltransferase/glycogen phosphorylase"/>
    <property type="match status" value="1"/>
</dbReference>
<dbReference type="PANTHER" id="PTHR48043:SF159">
    <property type="entry name" value="EG:EG0003.4 PROTEIN-RELATED"/>
    <property type="match status" value="1"/>
</dbReference>
<comment type="caution">
    <text evidence="6">The sequence shown here is derived from an EMBL/GenBank/DDBJ whole genome shotgun (WGS) entry which is preliminary data.</text>
</comment>
<keyword evidence="5" id="KW-1133">Transmembrane helix</keyword>
<dbReference type="Proteomes" id="UP001549921">
    <property type="component" value="Unassembled WGS sequence"/>
</dbReference>
<reference evidence="6 7" key="1">
    <citation type="submission" date="2024-06" db="EMBL/GenBank/DDBJ databases">
        <title>A chromosome-level genome assembly of beet webworm, Loxostege sticticalis.</title>
        <authorList>
            <person name="Zhang Y."/>
        </authorList>
    </citation>
    <scope>NUCLEOTIDE SEQUENCE [LARGE SCALE GENOMIC DNA]</scope>
    <source>
        <strain evidence="6">AQ028</strain>
        <tissue evidence="6">Male pupae</tissue>
    </source>
</reference>
<protein>
    <recommendedName>
        <fullName evidence="5">UDP-glucuronosyltransferase</fullName>
        <ecNumber evidence="5">2.4.1.17</ecNumber>
    </recommendedName>
</protein>
<feature type="chain" id="PRO_5044533540" description="UDP-glucuronosyltransferase" evidence="5">
    <location>
        <begin position="18"/>
        <end position="515"/>
    </location>
</feature>
<sequence>MLARALVLCCAVCASAALRVLLVFPLPGASHAILAEGFVTHLIRAGHQVTIITPIPSKNPSPNLRQVDVSANFQVSPLADVIQLEKIMTKEIDLTDLDFVKSMMNQIANATLSNPNVKRLMEDPRERFDVVIAEWLYTELYAGFASVFDCPLIWSSSMDPHAMVLWLIDEAPNPAYVADHLSDVHPPFDFWQRAKELWTVLRWMKLEWSARSVEDAIYNAGYGPAAAKRGLALAPLSVVKYNASLMLGNSHVSIGQPMRLPGNYKQILGYHVADKVQPLPENLQKIMDEAKHGVIYFSMGSMLKSKTFPDVLKKELLLMFSGLKQTVLWKFEETPRKLPKNVHVVKWAPQQDILAHPNCVLFITHGGLLSLTETIHFGVPIIGIPMYGDQFLNTNRAVRKGFGKKVDLDWDFAKNLKAAIEEILGNPSYKEKVKEVSFIYHDRAPPGVELVHWVEHVAKTSGAPHLRSPALHVPFYQKMYVDLAAVVVLAVLAVVKTINFVLEFRNRGGVKEKQR</sequence>
<proteinExistence type="inferred from homology"/>
<dbReference type="PANTHER" id="PTHR48043">
    <property type="entry name" value="EG:EG0003.4 PROTEIN-RELATED"/>
    <property type="match status" value="1"/>
</dbReference>
<dbReference type="EC" id="2.4.1.17" evidence="5"/>
<keyword evidence="3 4" id="KW-0808">Transferase</keyword>
<dbReference type="CDD" id="cd03784">
    <property type="entry name" value="GT1_Gtf-like"/>
    <property type="match status" value="1"/>
</dbReference>
<accession>A0ABD0SIE7</accession>
<keyword evidence="2 4" id="KW-0328">Glycosyltransferase</keyword>
<dbReference type="FunFam" id="3.40.50.2000:FF:000050">
    <property type="entry name" value="UDP-glucuronosyltransferase"/>
    <property type="match status" value="1"/>
</dbReference>
<evidence type="ECO:0000313" key="6">
    <source>
        <dbReference type="EMBL" id="KAL0818828.1"/>
    </source>
</evidence>
<dbReference type="GO" id="GO:0016020">
    <property type="term" value="C:membrane"/>
    <property type="evidence" value="ECO:0007669"/>
    <property type="project" value="UniProtKB-SubCell"/>
</dbReference>
<comment type="catalytic activity">
    <reaction evidence="5">
        <text>glucuronate acceptor + UDP-alpha-D-glucuronate = acceptor beta-D-glucuronoside + UDP + H(+)</text>
        <dbReference type="Rhea" id="RHEA:21032"/>
        <dbReference type="ChEBI" id="CHEBI:15378"/>
        <dbReference type="ChEBI" id="CHEBI:58052"/>
        <dbReference type="ChEBI" id="CHEBI:58223"/>
        <dbReference type="ChEBI" id="CHEBI:132367"/>
        <dbReference type="ChEBI" id="CHEBI:132368"/>
        <dbReference type="EC" id="2.4.1.17"/>
    </reaction>
</comment>
<evidence type="ECO:0000256" key="5">
    <source>
        <dbReference type="RuleBase" id="RU362059"/>
    </source>
</evidence>
<dbReference type="InterPro" id="IPR035595">
    <property type="entry name" value="UDP_glycos_trans_CS"/>
</dbReference>
<keyword evidence="5" id="KW-0472">Membrane</keyword>
<name>A0ABD0SIE7_LOXSC</name>
<evidence type="ECO:0000256" key="3">
    <source>
        <dbReference type="ARBA" id="ARBA00022679"/>
    </source>
</evidence>
<gene>
    <name evidence="6" type="ORF">ABMA28_008148</name>
</gene>
<dbReference type="PROSITE" id="PS00375">
    <property type="entry name" value="UDPGT"/>
    <property type="match status" value="1"/>
</dbReference>